<dbReference type="Pfam" id="PF07059">
    <property type="entry name" value="EDR2_C"/>
    <property type="match status" value="1"/>
</dbReference>
<evidence type="ECO:0000313" key="3">
    <source>
        <dbReference type="Proteomes" id="UP000030745"/>
    </source>
</evidence>
<dbReference type="KEGG" id="spar:SPRG_04732"/>
<dbReference type="PANTHER" id="PTHR12136:SF41">
    <property type="entry name" value="PLECKSTRIN HOMOLOGY (PH) AND LIPID-BINDING START DOMAINS-CONTAINING PROTEIN"/>
    <property type="match status" value="1"/>
</dbReference>
<evidence type="ECO:0000259" key="1">
    <source>
        <dbReference type="Pfam" id="PF07059"/>
    </source>
</evidence>
<organism evidence="2 3">
    <name type="scientific">Saprolegnia parasitica (strain CBS 223.65)</name>
    <dbReference type="NCBI Taxonomy" id="695850"/>
    <lineage>
        <taxon>Eukaryota</taxon>
        <taxon>Sar</taxon>
        <taxon>Stramenopiles</taxon>
        <taxon>Oomycota</taxon>
        <taxon>Saprolegniomycetes</taxon>
        <taxon>Saprolegniales</taxon>
        <taxon>Saprolegniaceae</taxon>
        <taxon>Saprolegnia</taxon>
    </lineage>
</organism>
<dbReference type="OMA" id="FIHEDDH"/>
<gene>
    <name evidence="2" type="ORF">SPRG_04732</name>
</gene>
<dbReference type="InterPro" id="IPR045096">
    <property type="entry name" value="EDR2-like"/>
</dbReference>
<dbReference type="RefSeq" id="XP_012198528.1">
    <property type="nucleotide sequence ID" value="XM_012343138.1"/>
</dbReference>
<dbReference type="Proteomes" id="UP000030745">
    <property type="component" value="Unassembled WGS sequence"/>
</dbReference>
<evidence type="ECO:0000313" key="2">
    <source>
        <dbReference type="EMBL" id="KDO30831.1"/>
    </source>
</evidence>
<sequence length="325" mass="34973">MAPACDIAADALGIFLEGLLLPCETLLALLVCSLSSAEPAIHHYALANMSTKTTSETLPATLTTALPRLHVRSPAKTKQQQARPSMLDLFSEPSSSETLVRGLSYATDGKKVPAGDCLGTLLHVDLWKATDEMPGRQDHVAELDLRRPSSLLAASASADPGDTIFIVNLQVPGTPFVHVVSYWRLSAEALASDAKFAGLFTRFQSNEPEAQSFQDARFKLVPTIVDGPWLIKAAVPQKPAITGKKLTQRYFVGSNYVEVDMDIGSSAIASNIVSLCRGYAERLVVDLSLTLQGNSDAELPERIFGSVRFSHLDLTLATAMPPRSP</sequence>
<dbReference type="VEuPathDB" id="FungiDB:SPRG_04732"/>
<dbReference type="EMBL" id="KK583200">
    <property type="protein sequence ID" value="KDO30831.1"/>
    <property type="molecule type" value="Genomic_DNA"/>
</dbReference>
<dbReference type="AlphaFoldDB" id="A0A067CWD3"/>
<proteinExistence type="predicted"/>
<keyword evidence="3" id="KW-1185">Reference proteome</keyword>
<dbReference type="OrthoDB" id="9970435at2759"/>
<dbReference type="GeneID" id="24127163"/>
<reference evidence="2 3" key="1">
    <citation type="journal article" date="2013" name="PLoS Genet.">
        <title>Distinctive expansion of potential virulence genes in the genome of the oomycete fish pathogen Saprolegnia parasitica.</title>
        <authorList>
            <person name="Jiang R.H."/>
            <person name="de Bruijn I."/>
            <person name="Haas B.J."/>
            <person name="Belmonte R."/>
            <person name="Lobach L."/>
            <person name="Christie J."/>
            <person name="van den Ackerveken G."/>
            <person name="Bottin A."/>
            <person name="Bulone V."/>
            <person name="Diaz-Moreno S.M."/>
            <person name="Dumas B."/>
            <person name="Fan L."/>
            <person name="Gaulin E."/>
            <person name="Govers F."/>
            <person name="Grenville-Briggs L.J."/>
            <person name="Horner N.R."/>
            <person name="Levin J.Z."/>
            <person name="Mammella M."/>
            <person name="Meijer H.J."/>
            <person name="Morris P."/>
            <person name="Nusbaum C."/>
            <person name="Oome S."/>
            <person name="Phillips A.J."/>
            <person name="van Rooyen D."/>
            <person name="Rzeszutek E."/>
            <person name="Saraiva M."/>
            <person name="Secombes C.J."/>
            <person name="Seidl M.F."/>
            <person name="Snel B."/>
            <person name="Stassen J.H."/>
            <person name="Sykes S."/>
            <person name="Tripathy S."/>
            <person name="van den Berg H."/>
            <person name="Vega-Arreguin J.C."/>
            <person name="Wawra S."/>
            <person name="Young S.K."/>
            <person name="Zeng Q."/>
            <person name="Dieguez-Uribeondo J."/>
            <person name="Russ C."/>
            <person name="Tyler B.M."/>
            <person name="van West P."/>
        </authorList>
    </citation>
    <scope>NUCLEOTIDE SEQUENCE [LARGE SCALE GENOMIC DNA]</scope>
    <source>
        <strain evidence="2 3">CBS 223.65</strain>
    </source>
</reference>
<accession>A0A067CWD3</accession>
<dbReference type="InterPro" id="IPR009769">
    <property type="entry name" value="EDR2_C"/>
</dbReference>
<feature type="domain" description="Protein ENHANCED DISEASE RESISTANCE 2 C-terminal" evidence="1">
    <location>
        <begin position="91"/>
        <end position="313"/>
    </location>
</feature>
<protein>
    <recommendedName>
        <fullName evidence="1">Protein ENHANCED DISEASE RESISTANCE 2 C-terminal domain-containing protein</fullName>
    </recommendedName>
</protein>
<name>A0A067CWD3_SAPPC</name>
<dbReference type="PANTHER" id="PTHR12136">
    <property type="entry name" value="ENHANCED DISEASE RESISTANCE-RELATED"/>
    <property type="match status" value="1"/>
</dbReference>